<dbReference type="Proteomes" id="UP000799302">
    <property type="component" value="Unassembled WGS sequence"/>
</dbReference>
<accession>A0A6A6TXJ0</accession>
<dbReference type="InterPro" id="IPR004045">
    <property type="entry name" value="Glutathione_S-Trfase_N"/>
</dbReference>
<dbReference type="Gene3D" id="1.20.1050.10">
    <property type="match status" value="1"/>
</dbReference>
<dbReference type="CDD" id="cd03192">
    <property type="entry name" value="GST_C_Sigma_like"/>
    <property type="match status" value="1"/>
</dbReference>
<proteinExistence type="predicted"/>
<dbReference type="InterPro" id="IPR010987">
    <property type="entry name" value="Glutathione-S-Trfase_C-like"/>
</dbReference>
<sequence>MPSNDLKYTLLYHGGVPGRGEFIRLLLEASSTPYTDPANAGDPSPVYASCKPECTGIDGNPPAFSPPMLKVAGAGKDGKDLILTQTSNILLYLSKTLGFNGDDEVDAYYVNALTLTALDLNNEVHDTHHPVGTTLYYEDQKEEALRAAGNFREMRIPKFCSLFERTLKGNEGKGKGKYMVGKSLSYADTTVWQVLNGLKFAFPKEMKAREGDYPLLFGTFYPSVEGEKGIKEYLGSERRLKYGMGIFRDYPELDRQ</sequence>
<feature type="domain" description="GST N-terminal" evidence="1">
    <location>
        <begin position="7"/>
        <end position="101"/>
    </location>
</feature>
<dbReference type="FunFam" id="1.20.1050.10:FF:000051">
    <property type="entry name" value="Glutathione S-transferase"/>
    <property type="match status" value="1"/>
</dbReference>
<dbReference type="AlphaFoldDB" id="A0A6A6TXJ0"/>
<evidence type="ECO:0000259" key="2">
    <source>
        <dbReference type="PROSITE" id="PS50405"/>
    </source>
</evidence>
<dbReference type="GO" id="GO:0004364">
    <property type="term" value="F:glutathione transferase activity"/>
    <property type="evidence" value="ECO:0007669"/>
    <property type="project" value="TreeGrafter"/>
</dbReference>
<dbReference type="SUPFAM" id="SSF47616">
    <property type="entry name" value="GST C-terminal domain-like"/>
    <property type="match status" value="1"/>
</dbReference>
<keyword evidence="4" id="KW-1185">Reference proteome</keyword>
<dbReference type="InterPro" id="IPR036249">
    <property type="entry name" value="Thioredoxin-like_sf"/>
</dbReference>
<dbReference type="InterPro" id="IPR050213">
    <property type="entry name" value="GST_superfamily"/>
</dbReference>
<dbReference type="Gene3D" id="3.40.30.10">
    <property type="entry name" value="Glutaredoxin"/>
    <property type="match status" value="1"/>
</dbReference>
<evidence type="ECO:0000313" key="3">
    <source>
        <dbReference type="EMBL" id="KAF2664166.1"/>
    </source>
</evidence>
<name>A0A6A6TXJ0_9PEZI</name>
<dbReference type="PROSITE" id="PS50405">
    <property type="entry name" value="GST_CTER"/>
    <property type="match status" value="1"/>
</dbReference>
<dbReference type="GO" id="GO:0006749">
    <property type="term" value="P:glutathione metabolic process"/>
    <property type="evidence" value="ECO:0007669"/>
    <property type="project" value="TreeGrafter"/>
</dbReference>
<organism evidence="3 4">
    <name type="scientific">Microthyrium microscopicum</name>
    <dbReference type="NCBI Taxonomy" id="703497"/>
    <lineage>
        <taxon>Eukaryota</taxon>
        <taxon>Fungi</taxon>
        <taxon>Dikarya</taxon>
        <taxon>Ascomycota</taxon>
        <taxon>Pezizomycotina</taxon>
        <taxon>Dothideomycetes</taxon>
        <taxon>Dothideomycetes incertae sedis</taxon>
        <taxon>Microthyriales</taxon>
        <taxon>Microthyriaceae</taxon>
        <taxon>Microthyrium</taxon>
    </lineage>
</organism>
<protein>
    <recommendedName>
        <fullName evidence="5">Glutathione S-transferase</fullName>
    </recommendedName>
</protein>
<gene>
    <name evidence="3" type="ORF">BT63DRAFT_429693</name>
</gene>
<dbReference type="InterPro" id="IPR004046">
    <property type="entry name" value="GST_C"/>
</dbReference>
<evidence type="ECO:0000313" key="4">
    <source>
        <dbReference type="Proteomes" id="UP000799302"/>
    </source>
</evidence>
<reference evidence="3" key="1">
    <citation type="journal article" date="2020" name="Stud. Mycol.">
        <title>101 Dothideomycetes genomes: a test case for predicting lifestyles and emergence of pathogens.</title>
        <authorList>
            <person name="Haridas S."/>
            <person name="Albert R."/>
            <person name="Binder M."/>
            <person name="Bloem J."/>
            <person name="Labutti K."/>
            <person name="Salamov A."/>
            <person name="Andreopoulos B."/>
            <person name="Baker S."/>
            <person name="Barry K."/>
            <person name="Bills G."/>
            <person name="Bluhm B."/>
            <person name="Cannon C."/>
            <person name="Castanera R."/>
            <person name="Culley D."/>
            <person name="Daum C."/>
            <person name="Ezra D."/>
            <person name="Gonzalez J."/>
            <person name="Henrissat B."/>
            <person name="Kuo A."/>
            <person name="Liang C."/>
            <person name="Lipzen A."/>
            <person name="Lutzoni F."/>
            <person name="Magnuson J."/>
            <person name="Mondo S."/>
            <person name="Nolan M."/>
            <person name="Ohm R."/>
            <person name="Pangilinan J."/>
            <person name="Park H.-J."/>
            <person name="Ramirez L."/>
            <person name="Alfaro M."/>
            <person name="Sun H."/>
            <person name="Tritt A."/>
            <person name="Yoshinaga Y."/>
            <person name="Zwiers L.-H."/>
            <person name="Turgeon B."/>
            <person name="Goodwin S."/>
            <person name="Spatafora J."/>
            <person name="Crous P."/>
            <person name="Grigoriev I."/>
        </authorList>
    </citation>
    <scope>NUCLEOTIDE SEQUENCE</scope>
    <source>
        <strain evidence="3">CBS 115976</strain>
    </source>
</reference>
<dbReference type="EMBL" id="MU004243">
    <property type="protein sequence ID" value="KAF2664166.1"/>
    <property type="molecule type" value="Genomic_DNA"/>
</dbReference>
<dbReference type="InterPro" id="IPR036282">
    <property type="entry name" value="Glutathione-S-Trfase_C_sf"/>
</dbReference>
<dbReference type="SUPFAM" id="SSF52833">
    <property type="entry name" value="Thioredoxin-like"/>
    <property type="match status" value="1"/>
</dbReference>
<evidence type="ECO:0000259" key="1">
    <source>
        <dbReference type="PROSITE" id="PS50404"/>
    </source>
</evidence>
<dbReference type="PANTHER" id="PTHR11571">
    <property type="entry name" value="GLUTATHIONE S-TRANSFERASE"/>
    <property type="match status" value="1"/>
</dbReference>
<dbReference type="PROSITE" id="PS50404">
    <property type="entry name" value="GST_NTER"/>
    <property type="match status" value="1"/>
</dbReference>
<dbReference type="OrthoDB" id="414243at2759"/>
<dbReference type="PANTHER" id="PTHR11571:SF263">
    <property type="entry name" value="GLUTATHIONE S-TRANSFERASE"/>
    <property type="match status" value="1"/>
</dbReference>
<feature type="domain" description="GST C-terminal" evidence="2">
    <location>
        <begin position="103"/>
        <end position="253"/>
    </location>
</feature>
<dbReference type="Pfam" id="PF14497">
    <property type="entry name" value="GST_C_3"/>
    <property type="match status" value="1"/>
</dbReference>
<evidence type="ECO:0008006" key="5">
    <source>
        <dbReference type="Google" id="ProtNLM"/>
    </source>
</evidence>